<accession>A0A382IG16</accession>
<dbReference type="InterPro" id="IPR026444">
    <property type="entry name" value="Secre_tail"/>
</dbReference>
<reference evidence="1" key="1">
    <citation type="submission" date="2018-05" db="EMBL/GenBank/DDBJ databases">
        <authorList>
            <person name="Lanie J.A."/>
            <person name="Ng W.-L."/>
            <person name="Kazmierczak K.M."/>
            <person name="Andrzejewski T.M."/>
            <person name="Davidsen T.M."/>
            <person name="Wayne K.J."/>
            <person name="Tettelin H."/>
            <person name="Glass J.I."/>
            <person name="Rusch D."/>
            <person name="Podicherti R."/>
            <person name="Tsui H.-C.T."/>
            <person name="Winkler M.E."/>
        </authorList>
    </citation>
    <scope>NUCLEOTIDE SEQUENCE</scope>
</reference>
<protein>
    <submittedName>
        <fullName evidence="1">Uncharacterized protein</fullName>
    </submittedName>
</protein>
<sequence>PDEFNYRLYAYNNGWQENPSSVTMGNAYFFIYDPDKYPDNPNLSFDFGTGVSTPTDPPYGVNVSSGQWKFFGSPYNFNVSLDNVYTEDGTNVRDAGSIYTWSGSWSSVSTLQPWSGYIYKSGGATKLNIDGRGGSFGKMAKVLVDPDNVAMDAAEWTVNIIAATGNARDELNAVGVRHMAKDGYDRLDEFEPPAVPGDVVLRIDNRDREESPDLYAIDIRKPNEQGHYWDLQVFTPTNGNRTYITFDGLGYIPQEYDVFLINKTTQQAKNLEWESSYHFANTGSDRYLRQNLRLVIGTKDFVNENNAGVNLYPDAFTLSQNYPNPFNPQTSIMISLEEDAQVDLVIYNLLGEQITRLAINENRPAGYYTFIWNGTNDVGRKVSTGVYFYHAMIKNSQGRVVLNKTKKMIFLK</sequence>
<dbReference type="AlphaFoldDB" id="A0A382IG16"/>
<evidence type="ECO:0000313" key="1">
    <source>
        <dbReference type="EMBL" id="SVB98600.1"/>
    </source>
</evidence>
<dbReference type="NCBIfam" id="TIGR04183">
    <property type="entry name" value="Por_Secre_tail"/>
    <property type="match status" value="1"/>
</dbReference>
<proteinExistence type="predicted"/>
<dbReference type="Gene3D" id="2.60.40.4070">
    <property type="match status" value="1"/>
</dbReference>
<name>A0A382IG16_9ZZZZ</name>
<gene>
    <name evidence="1" type="ORF">METZ01_LOCUS251454</name>
</gene>
<dbReference type="EMBL" id="UINC01067180">
    <property type="protein sequence ID" value="SVB98600.1"/>
    <property type="molecule type" value="Genomic_DNA"/>
</dbReference>
<feature type="non-terminal residue" evidence="1">
    <location>
        <position position="1"/>
    </location>
</feature>
<organism evidence="1">
    <name type="scientific">marine metagenome</name>
    <dbReference type="NCBI Taxonomy" id="408172"/>
    <lineage>
        <taxon>unclassified sequences</taxon>
        <taxon>metagenomes</taxon>
        <taxon>ecological metagenomes</taxon>
    </lineage>
</organism>